<organism evidence="2 3">
    <name type="scientific">Mucilaginibacter jinjuensis</name>
    <dbReference type="NCBI Taxonomy" id="1176721"/>
    <lineage>
        <taxon>Bacteria</taxon>
        <taxon>Pseudomonadati</taxon>
        <taxon>Bacteroidota</taxon>
        <taxon>Sphingobacteriia</taxon>
        <taxon>Sphingobacteriales</taxon>
        <taxon>Sphingobacteriaceae</taxon>
        <taxon>Mucilaginibacter</taxon>
    </lineage>
</organism>
<dbReference type="Pfam" id="PF08818">
    <property type="entry name" value="DUF1801"/>
    <property type="match status" value="1"/>
</dbReference>
<gene>
    <name evidence="2" type="ORF">PQO05_12480</name>
</gene>
<evidence type="ECO:0000259" key="1">
    <source>
        <dbReference type="Pfam" id="PF08818"/>
    </source>
</evidence>
<evidence type="ECO:0000313" key="2">
    <source>
        <dbReference type="EMBL" id="WCT14753.1"/>
    </source>
</evidence>
<proteinExistence type="predicted"/>
<reference evidence="2 3" key="1">
    <citation type="submission" date="2023-02" db="EMBL/GenBank/DDBJ databases">
        <title>Genome sequence of Mucilaginibacter jinjuensis strain KACC 16571.</title>
        <authorList>
            <person name="Kim S."/>
            <person name="Heo J."/>
            <person name="Kwon S.-W."/>
        </authorList>
    </citation>
    <scope>NUCLEOTIDE SEQUENCE [LARGE SCALE GENOMIC DNA]</scope>
    <source>
        <strain evidence="2 3">KACC 16571</strain>
    </source>
</reference>
<name>A0ABY7TGA6_9SPHI</name>
<dbReference type="EMBL" id="CP117167">
    <property type="protein sequence ID" value="WCT14753.1"/>
    <property type="molecule type" value="Genomic_DNA"/>
</dbReference>
<feature type="domain" description="YdhG-like" evidence="1">
    <location>
        <begin position="26"/>
        <end position="128"/>
    </location>
</feature>
<accession>A0ABY7TGA6</accession>
<dbReference type="RefSeq" id="WP_273633248.1">
    <property type="nucleotide sequence ID" value="NZ_CP117167.1"/>
</dbReference>
<dbReference type="Proteomes" id="UP001216139">
    <property type="component" value="Chromosome"/>
</dbReference>
<dbReference type="SUPFAM" id="SSF159888">
    <property type="entry name" value="YdhG-like"/>
    <property type="match status" value="1"/>
</dbReference>
<evidence type="ECO:0000313" key="3">
    <source>
        <dbReference type="Proteomes" id="UP001216139"/>
    </source>
</evidence>
<keyword evidence="3" id="KW-1185">Reference proteome</keyword>
<dbReference type="InterPro" id="IPR014922">
    <property type="entry name" value="YdhG-like"/>
</dbReference>
<sequence length="137" mass="15338">MAKNKTTETTGSVSDFLNTVADEGKRADSFKIAELMQQQTGMEPKMWGPAIVGFGSYHYKYDSGHEGNAPLIAFSPRANAISLYMCQFDSREDLLRIIGKHKMAKACIYIKKLSDIDVDVFKQLIKDAFEQAKILHA</sequence>
<protein>
    <submittedName>
        <fullName evidence="2">DUF1801 domain-containing protein</fullName>
    </submittedName>
</protein>